<dbReference type="GO" id="GO:0003995">
    <property type="term" value="F:acyl-CoA dehydrogenase activity"/>
    <property type="evidence" value="ECO:0007669"/>
    <property type="project" value="TreeGrafter"/>
</dbReference>
<evidence type="ECO:0000256" key="4">
    <source>
        <dbReference type="RuleBase" id="RU362125"/>
    </source>
</evidence>
<dbReference type="Gene3D" id="1.20.140.10">
    <property type="entry name" value="Butyryl-CoA Dehydrogenase, subunit A, domain 3"/>
    <property type="match status" value="1"/>
</dbReference>
<dbReference type="Pfam" id="PF00441">
    <property type="entry name" value="Acyl-CoA_dh_1"/>
    <property type="match status" value="1"/>
</dbReference>
<dbReference type="CDD" id="cd00567">
    <property type="entry name" value="ACAD"/>
    <property type="match status" value="1"/>
</dbReference>
<organism evidence="7 8">
    <name type="scientific">Pseudomonas syringae</name>
    <dbReference type="NCBI Taxonomy" id="317"/>
    <lineage>
        <taxon>Bacteria</taxon>
        <taxon>Pseudomonadati</taxon>
        <taxon>Pseudomonadota</taxon>
        <taxon>Gammaproteobacteria</taxon>
        <taxon>Pseudomonadales</taxon>
        <taxon>Pseudomonadaceae</taxon>
        <taxon>Pseudomonas</taxon>
    </lineage>
</organism>
<evidence type="ECO:0000256" key="2">
    <source>
        <dbReference type="ARBA" id="ARBA00022630"/>
    </source>
</evidence>
<gene>
    <name evidence="7" type="ORF">ACS77_02325</name>
</gene>
<protein>
    <submittedName>
        <fullName evidence="7">Acyl-CoA dehydrogenase</fullName>
    </submittedName>
</protein>
<evidence type="ECO:0000259" key="5">
    <source>
        <dbReference type="Pfam" id="PF00441"/>
    </source>
</evidence>
<comment type="cofactor">
    <cofactor evidence="4">
        <name>FAD</name>
        <dbReference type="ChEBI" id="CHEBI:57692"/>
    </cofactor>
</comment>
<dbReference type="SUPFAM" id="SSF56645">
    <property type="entry name" value="Acyl-CoA dehydrogenase NM domain-like"/>
    <property type="match status" value="1"/>
</dbReference>
<evidence type="ECO:0000259" key="6">
    <source>
        <dbReference type="Pfam" id="PF02770"/>
    </source>
</evidence>
<dbReference type="Proteomes" id="UP000036955">
    <property type="component" value="Unassembled WGS sequence"/>
</dbReference>
<dbReference type="PANTHER" id="PTHR43884">
    <property type="entry name" value="ACYL-COA DEHYDROGENASE"/>
    <property type="match status" value="1"/>
</dbReference>
<dbReference type="InterPro" id="IPR046373">
    <property type="entry name" value="Acyl-CoA_Oxase/DH_mid-dom_sf"/>
</dbReference>
<dbReference type="InterPro" id="IPR006091">
    <property type="entry name" value="Acyl-CoA_Oxase/DH_mid-dom"/>
</dbReference>
<dbReference type="EMBL" id="LFQK01000004">
    <property type="protein sequence ID" value="KNH29533.1"/>
    <property type="molecule type" value="Genomic_DNA"/>
</dbReference>
<dbReference type="PATRIC" id="fig|317.197.peg.3823"/>
<name>A0A0L1MM10_PSESX</name>
<dbReference type="InterPro" id="IPR009100">
    <property type="entry name" value="AcylCoA_DH/oxidase_NM_dom_sf"/>
</dbReference>
<evidence type="ECO:0000256" key="3">
    <source>
        <dbReference type="ARBA" id="ARBA00022827"/>
    </source>
</evidence>
<dbReference type="InterPro" id="IPR009075">
    <property type="entry name" value="AcylCo_DH/oxidase_C"/>
</dbReference>
<keyword evidence="2 4" id="KW-0285">Flavoprotein</keyword>
<feature type="domain" description="Acyl-CoA oxidase/dehydrogenase middle" evidence="6">
    <location>
        <begin position="121"/>
        <end position="212"/>
    </location>
</feature>
<proteinExistence type="inferred from homology"/>
<dbReference type="AlphaFoldDB" id="A0A0L1MM10"/>
<keyword evidence="3 4" id="KW-0274">FAD</keyword>
<feature type="domain" description="Acyl-CoA dehydrogenase/oxidase C-terminal" evidence="5">
    <location>
        <begin position="234"/>
        <end position="361"/>
    </location>
</feature>
<dbReference type="Pfam" id="PF02770">
    <property type="entry name" value="Acyl-CoA_dh_M"/>
    <property type="match status" value="1"/>
</dbReference>
<accession>A0A0L1MM10</accession>
<comment type="caution">
    <text evidence="7">The sequence shown here is derived from an EMBL/GenBank/DDBJ whole genome shotgun (WGS) entry which is preliminary data.</text>
</comment>
<dbReference type="PANTHER" id="PTHR43884:SF12">
    <property type="entry name" value="ISOVALERYL-COA DEHYDROGENASE, MITOCHONDRIAL-RELATED"/>
    <property type="match status" value="1"/>
</dbReference>
<evidence type="ECO:0000313" key="8">
    <source>
        <dbReference type="Proteomes" id="UP000036955"/>
    </source>
</evidence>
<evidence type="ECO:0000313" key="7">
    <source>
        <dbReference type="EMBL" id="KNH29533.1"/>
    </source>
</evidence>
<reference evidence="7 8" key="1">
    <citation type="submission" date="2015-06" db="EMBL/GenBank/DDBJ databases">
        <authorList>
            <person name="Hoefler B.C."/>
            <person name="Straight P.D."/>
        </authorList>
    </citation>
    <scope>NUCLEOTIDE SEQUENCE [LARGE SCALE GENOMIC DNA]</scope>
    <source>
        <strain evidence="7 8">Riq4</strain>
    </source>
</reference>
<dbReference type="OrthoDB" id="9764895at2"/>
<dbReference type="Gene3D" id="2.40.110.10">
    <property type="entry name" value="Butyryl-CoA Dehydrogenase, subunit A, domain 2"/>
    <property type="match status" value="1"/>
</dbReference>
<comment type="similarity">
    <text evidence="1 4">Belongs to the acyl-CoA dehydrogenase family.</text>
</comment>
<sequence>MSRLYDDTFAGQSCPLGADAQQIADQLRNFGDTRQIMGQWSFAPTLNYLGLPQRYQVPPSRQVISLAERYELYEQIGFVSPALIFSAPGPSMAAYVVAGLGNEQQQDAFFGQFQQTLCWSCFAMTEPTQGSDAGAMQTTATPVDGGYLISGRKMFIGNGVIAETGVLFARTAPGQLGINAFLFSPQDPTITRHRLALTGLDGANLALMQFDNLFIPAGDLLGQHLKPTQRFAQSAMATFDALRPCVGALALGVARRALHEWQACVTPTPAQSQRLSQMKRRWYAAYREASMVCQQADEQHSPGKSPGMVKTACVILADEIVSQLIHAFPADTQPVPAALWQAFRDVKAFEYTEGTRQIHRLNQSFSPRQASQECR</sequence>
<dbReference type="SUPFAM" id="SSF47203">
    <property type="entry name" value="Acyl-CoA dehydrogenase C-terminal domain-like"/>
    <property type="match status" value="1"/>
</dbReference>
<dbReference type="InterPro" id="IPR036250">
    <property type="entry name" value="AcylCo_DH-like_C"/>
</dbReference>
<evidence type="ECO:0000256" key="1">
    <source>
        <dbReference type="ARBA" id="ARBA00009347"/>
    </source>
</evidence>
<keyword evidence="4" id="KW-0560">Oxidoreductase</keyword>